<keyword evidence="1" id="KW-1133">Transmembrane helix</keyword>
<dbReference type="OrthoDB" id="324183at2"/>
<evidence type="ECO:0000313" key="2">
    <source>
        <dbReference type="EMBL" id="PJZ69250.1"/>
    </source>
</evidence>
<evidence type="ECO:0000313" key="5">
    <source>
        <dbReference type="Proteomes" id="UP000231990"/>
    </source>
</evidence>
<comment type="caution">
    <text evidence="3">The sequence shown here is derived from an EMBL/GenBank/DDBJ whole genome shotgun (WGS) entry which is preliminary data.</text>
</comment>
<protein>
    <submittedName>
        <fullName evidence="3">PROCN domain protein</fullName>
    </submittedName>
</protein>
<keyword evidence="1" id="KW-0472">Membrane</keyword>
<dbReference type="AlphaFoldDB" id="A0A2M9ZJZ0"/>
<dbReference type="EMBL" id="NPDZ01000010">
    <property type="protein sequence ID" value="PJZ72368.1"/>
    <property type="molecule type" value="Genomic_DNA"/>
</dbReference>
<feature type="transmembrane region" description="Helical" evidence="1">
    <location>
        <begin position="18"/>
        <end position="37"/>
    </location>
</feature>
<evidence type="ECO:0000313" key="3">
    <source>
        <dbReference type="EMBL" id="PJZ72368.1"/>
    </source>
</evidence>
<dbReference type="EMBL" id="NPDY01000011">
    <property type="protein sequence ID" value="PJZ69250.1"/>
    <property type="molecule type" value="Genomic_DNA"/>
</dbReference>
<evidence type="ECO:0000313" key="4">
    <source>
        <dbReference type="Proteomes" id="UP000231962"/>
    </source>
</evidence>
<keyword evidence="4" id="KW-1185">Reference proteome</keyword>
<keyword evidence="1" id="KW-0812">Transmembrane</keyword>
<dbReference type="Proteomes" id="UP000231962">
    <property type="component" value="Unassembled WGS sequence"/>
</dbReference>
<dbReference type="Proteomes" id="UP000231990">
    <property type="component" value="Unassembled WGS sequence"/>
</dbReference>
<sequence length="220" mass="25707">MDLPTPAEIASLRVKNRWFLKLLFLLSGILILFITWAEVHSTSTLSFRERKKSIDSKVRVLREIKDSFPDKDLVNDFGRIENSFKEVESAFKTGTQKEKSDSLLSIEKKLPESLRKWSETAAISSDRLLQYVARETQLRGLDTEERHPLTAKEEEKVNQYFHMAREEWLSGNKFRRDGNHLYALVLYKRSLKYSFSSLKTSKLPPPIEFKKVGERLTSHR</sequence>
<accession>A0A2M9ZJZ0</accession>
<name>A0A2M9ZJZ0_9LEPT</name>
<reference evidence="4 5" key="1">
    <citation type="submission" date="2017-07" db="EMBL/GenBank/DDBJ databases">
        <title>Leptospira spp. isolated from tropical soils.</title>
        <authorList>
            <person name="Thibeaux R."/>
            <person name="Iraola G."/>
            <person name="Ferres I."/>
            <person name="Bierque E."/>
            <person name="Girault D."/>
            <person name="Soupe-Gilbert M.-E."/>
            <person name="Picardeau M."/>
            <person name="Goarant C."/>
        </authorList>
    </citation>
    <scope>NUCLEOTIDE SEQUENCE [LARGE SCALE GENOMIC DNA]</scope>
    <source>
        <strain evidence="3 5">FH1-B-B1</strain>
        <strain evidence="2 4">FH1-B-C1</strain>
    </source>
</reference>
<gene>
    <name evidence="2" type="ORF">CH360_12075</name>
    <name evidence="3" type="ORF">CH373_14545</name>
</gene>
<proteinExistence type="predicted"/>
<evidence type="ECO:0000256" key="1">
    <source>
        <dbReference type="SAM" id="Phobius"/>
    </source>
</evidence>
<organism evidence="3 5">
    <name type="scientific">Leptospira perolatii</name>
    <dbReference type="NCBI Taxonomy" id="2023191"/>
    <lineage>
        <taxon>Bacteria</taxon>
        <taxon>Pseudomonadati</taxon>
        <taxon>Spirochaetota</taxon>
        <taxon>Spirochaetia</taxon>
        <taxon>Leptospirales</taxon>
        <taxon>Leptospiraceae</taxon>
        <taxon>Leptospira</taxon>
    </lineage>
</organism>